<feature type="signal peptide" evidence="2">
    <location>
        <begin position="1"/>
        <end position="23"/>
    </location>
</feature>
<keyword evidence="5" id="KW-1185">Reference proteome</keyword>
<protein>
    <submittedName>
        <fullName evidence="4">Outer membrane biogenesis protein BamB</fullName>
    </submittedName>
</protein>
<dbReference type="Pfam" id="PF13360">
    <property type="entry name" value="PQQ_2"/>
    <property type="match status" value="3"/>
</dbReference>
<dbReference type="Proteomes" id="UP000315700">
    <property type="component" value="Chromosome"/>
</dbReference>
<dbReference type="InParanoid" id="A0A517SJW6"/>
<dbReference type="KEGG" id="ccos:Pan44_44690"/>
<dbReference type="Gene3D" id="2.130.10.10">
    <property type="entry name" value="YVTN repeat-like/Quinoprotein amine dehydrogenase"/>
    <property type="match status" value="2"/>
</dbReference>
<feature type="domain" description="Pyrrolo-quinoline quinone repeat" evidence="3">
    <location>
        <begin position="304"/>
        <end position="378"/>
    </location>
</feature>
<dbReference type="PANTHER" id="PTHR34512">
    <property type="entry name" value="CELL SURFACE PROTEIN"/>
    <property type="match status" value="1"/>
</dbReference>
<reference evidence="4 5" key="1">
    <citation type="submission" date="2019-02" db="EMBL/GenBank/DDBJ databases">
        <title>Deep-cultivation of Planctomycetes and their phenomic and genomic characterization uncovers novel biology.</title>
        <authorList>
            <person name="Wiegand S."/>
            <person name="Jogler M."/>
            <person name="Boedeker C."/>
            <person name="Pinto D."/>
            <person name="Vollmers J."/>
            <person name="Rivas-Marin E."/>
            <person name="Kohn T."/>
            <person name="Peeters S.H."/>
            <person name="Heuer A."/>
            <person name="Rast P."/>
            <person name="Oberbeckmann S."/>
            <person name="Bunk B."/>
            <person name="Jeske O."/>
            <person name="Meyerdierks A."/>
            <person name="Storesund J.E."/>
            <person name="Kallscheuer N."/>
            <person name="Luecker S."/>
            <person name="Lage O.M."/>
            <person name="Pohl T."/>
            <person name="Merkel B.J."/>
            <person name="Hornburger P."/>
            <person name="Mueller R.-W."/>
            <person name="Bruemmer F."/>
            <person name="Labrenz M."/>
            <person name="Spormann A.M."/>
            <person name="Op den Camp H."/>
            <person name="Overmann J."/>
            <person name="Amann R."/>
            <person name="Jetten M.S.M."/>
            <person name="Mascher T."/>
            <person name="Medema M.H."/>
            <person name="Devos D.P."/>
            <person name="Kaster A.-K."/>
            <person name="Ovreas L."/>
            <person name="Rohde M."/>
            <person name="Galperin M.Y."/>
            <person name="Jogler C."/>
        </authorList>
    </citation>
    <scope>NUCLEOTIDE SEQUENCE [LARGE SCALE GENOMIC DNA]</scope>
    <source>
        <strain evidence="4 5">Pan44</strain>
    </source>
</reference>
<evidence type="ECO:0000256" key="2">
    <source>
        <dbReference type="SAM" id="SignalP"/>
    </source>
</evidence>
<dbReference type="InterPro" id="IPR018391">
    <property type="entry name" value="PQQ_b-propeller_rpt"/>
</dbReference>
<evidence type="ECO:0000256" key="1">
    <source>
        <dbReference type="SAM" id="MobiDB-lite"/>
    </source>
</evidence>
<accession>A0A517SJW6</accession>
<evidence type="ECO:0000313" key="5">
    <source>
        <dbReference type="Proteomes" id="UP000315700"/>
    </source>
</evidence>
<evidence type="ECO:0000313" key="4">
    <source>
        <dbReference type="EMBL" id="QDT56415.1"/>
    </source>
</evidence>
<keyword evidence="2" id="KW-0732">Signal</keyword>
<name>A0A517SJW6_9PLAN</name>
<dbReference type="InterPro" id="IPR011047">
    <property type="entry name" value="Quinoprotein_ADH-like_sf"/>
</dbReference>
<dbReference type="RefSeq" id="WP_145033885.1">
    <property type="nucleotide sequence ID" value="NZ_CP036271.1"/>
</dbReference>
<dbReference type="AlphaFoldDB" id="A0A517SJW6"/>
<dbReference type="InterPro" id="IPR002372">
    <property type="entry name" value="PQQ_rpt_dom"/>
</dbReference>
<feature type="domain" description="Pyrrolo-quinoline quinone repeat" evidence="3">
    <location>
        <begin position="168"/>
        <end position="253"/>
    </location>
</feature>
<dbReference type="EMBL" id="CP036271">
    <property type="protein sequence ID" value="QDT56415.1"/>
    <property type="molecule type" value="Genomic_DNA"/>
</dbReference>
<sequence precursor="true">MLVVDRCRIAALLLPLFSAPAFAAEAWTSFQNSGNLELKDTVASGEGSPFGAQLWSAKLAGYGQSSPVLWKDRVFVTSIEGPNREKYHVAAYSVGDGRQLWVKSFANPSPREDSAMLSRAASTPAVDAQGLICFLEGGLLIALTHDGDIRWQRDLVAEFGPIDSNHGVSGSVEQQDDRVFVWVERKTEPYLVAVDKQTGKDLWKVSGVGATSWASPRLVPTATGQHLVLSAVGSLTGVDPESGKTLWKLEGLAGNSTPTPMPLGNGRFLIGATDGRGEGGGSKPAETNGVVAVTESGGTWSAAYVWKAKRATSSFGSPIAAGGNAYIVNRTGVLYCLDLETGEERYVERTPESVWCTPVADDHAVVLFGKGGTITALAKGPEFKLLGSMKLWTDEPETLQYRPMGEGASPAGEGRRPMSEGGAPMGEGRSRGEGRPPMAEGERPMGEGRGPMGGGRGGAGGPPSGPTLYGVAIVDGKLLARRGEMLFCLKYGSGNAASP</sequence>
<feature type="compositionally biased region" description="Basic and acidic residues" evidence="1">
    <location>
        <begin position="428"/>
        <end position="446"/>
    </location>
</feature>
<dbReference type="SMART" id="SM00564">
    <property type="entry name" value="PQQ"/>
    <property type="match status" value="5"/>
</dbReference>
<evidence type="ECO:0000259" key="3">
    <source>
        <dbReference type="Pfam" id="PF13360"/>
    </source>
</evidence>
<feature type="chain" id="PRO_5021948696" evidence="2">
    <location>
        <begin position="24"/>
        <end position="499"/>
    </location>
</feature>
<dbReference type="PANTHER" id="PTHR34512:SF30">
    <property type="entry name" value="OUTER MEMBRANE PROTEIN ASSEMBLY FACTOR BAMB"/>
    <property type="match status" value="1"/>
</dbReference>
<dbReference type="SUPFAM" id="SSF50998">
    <property type="entry name" value="Quinoprotein alcohol dehydrogenase-like"/>
    <property type="match status" value="1"/>
</dbReference>
<gene>
    <name evidence="4" type="ORF">Pan44_44690</name>
</gene>
<proteinExistence type="predicted"/>
<feature type="domain" description="Pyrrolo-quinoline quinone repeat" evidence="3">
    <location>
        <begin position="51"/>
        <end position="157"/>
    </location>
</feature>
<feature type="compositionally biased region" description="Gly residues" evidence="1">
    <location>
        <begin position="447"/>
        <end position="462"/>
    </location>
</feature>
<dbReference type="OrthoDB" id="244732at2"/>
<dbReference type="InterPro" id="IPR015943">
    <property type="entry name" value="WD40/YVTN_repeat-like_dom_sf"/>
</dbReference>
<organism evidence="4 5">
    <name type="scientific">Caulifigura coniformis</name>
    <dbReference type="NCBI Taxonomy" id="2527983"/>
    <lineage>
        <taxon>Bacteria</taxon>
        <taxon>Pseudomonadati</taxon>
        <taxon>Planctomycetota</taxon>
        <taxon>Planctomycetia</taxon>
        <taxon>Planctomycetales</taxon>
        <taxon>Planctomycetaceae</taxon>
        <taxon>Caulifigura</taxon>
    </lineage>
</organism>
<feature type="region of interest" description="Disordered" evidence="1">
    <location>
        <begin position="400"/>
        <end position="463"/>
    </location>
</feature>